<dbReference type="SUPFAM" id="SSF46548">
    <property type="entry name" value="alpha-helical ferredoxin"/>
    <property type="match status" value="1"/>
</dbReference>
<accession>A0A212JX30</accession>
<name>A0A212JX30_9DELT</name>
<dbReference type="InterPro" id="IPR004017">
    <property type="entry name" value="Cys_rich_dom"/>
</dbReference>
<keyword evidence="8" id="KW-0408">Iron</keyword>
<dbReference type="PROSITE" id="PS00198">
    <property type="entry name" value="4FE4S_FER_1"/>
    <property type="match status" value="1"/>
</dbReference>
<evidence type="ECO:0000256" key="5">
    <source>
        <dbReference type="ARBA" id="ARBA00022827"/>
    </source>
</evidence>
<dbReference type="PANTHER" id="PTHR11748">
    <property type="entry name" value="D-LACTATE DEHYDROGENASE"/>
    <property type="match status" value="1"/>
</dbReference>
<keyword evidence="7 13" id="KW-0560">Oxidoreductase</keyword>
<evidence type="ECO:0000256" key="2">
    <source>
        <dbReference type="ARBA" id="ARBA00008000"/>
    </source>
</evidence>
<dbReference type="Gene3D" id="3.30.43.10">
    <property type="entry name" value="Uridine Diphospho-n-acetylenolpyruvylglucosamine Reductase, domain 2"/>
    <property type="match status" value="1"/>
</dbReference>
<keyword evidence="6" id="KW-0809">Transit peptide</keyword>
<evidence type="ECO:0000313" key="13">
    <source>
        <dbReference type="EMBL" id="SBW03967.1"/>
    </source>
</evidence>
<dbReference type="Gene3D" id="3.30.70.2740">
    <property type="match status" value="1"/>
</dbReference>
<dbReference type="GO" id="GO:0008720">
    <property type="term" value="F:D-lactate dehydrogenase (NAD+) activity"/>
    <property type="evidence" value="ECO:0007669"/>
    <property type="project" value="TreeGrafter"/>
</dbReference>
<dbReference type="SUPFAM" id="SSF55103">
    <property type="entry name" value="FAD-linked oxidases, C-terminal domain"/>
    <property type="match status" value="1"/>
</dbReference>
<keyword evidence="5" id="KW-0274">FAD</keyword>
<dbReference type="InterPro" id="IPR036318">
    <property type="entry name" value="FAD-bd_PCMH-like_sf"/>
</dbReference>
<dbReference type="InterPro" id="IPR009051">
    <property type="entry name" value="Helical_ferredxn"/>
</dbReference>
<evidence type="ECO:0000256" key="8">
    <source>
        <dbReference type="ARBA" id="ARBA00023004"/>
    </source>
</evidence>
<evidence type="ECO:0000259" key="11">
    <source>
        <dbReference type="PROSITE" id="PS51379"/>
    </source>
</evidence>
<evidence type="ECO:0000259" key="12">
    <source>
        <dbReference type="PROSITE" id="PS51387"/>
    </source>
</evidence>
<reference evidence="13" key="1">
    <citation type="submission" date="2016-04" db="EMBL/GenBank/DDBJ databases">
        <authorList>
            <person name="Evans L.H."/>
            <person name="Alamgir A."/>
            <person name="Owens N."/>
            <person name="Weber N.D."/>
            <person name="Virtaneva K."/>
            <person name="Barbian K."/>
            <person name="Babar A."/>
            <person name="Rosenke K."/>
        </authorList>
    </citation>
    <scope>NUCLEOTIDE SEQUENCE</scope>
    <source>
        <strain evidence="13">86</strain>
    </source>
</reference>
<evidence type="ECO:0000256" key="6">
    <source>
        <dbReference type="ARBA" id="ARBA00022946"/>
    </source>
</evidence>
<proteinExistence type="inferred from homology"/>
<evidence type="ECO:0000256" key="3">
    <source>
        <dbReference type="ARBA" id="ARBA00022630"/>
    </source>
</evidence>
<dbReference type="InterPro" id="IPR016167">
    <property type="entry name" value="FAD-bd_PCMH_sub1"/>
</dbReference>
<evidence type="ECO:0000256" key="1">
    <source>
        <dbReference type="ARBA" id="ARBA00001974"/>
    </source>
</evidence>
<comment type="cofactor">
    <cofactor evidence="1">
        <name>FAD</name>
        <dbReference type="ChEBI" id="CHEBI:57692"/>
    </cofactor>
</comment>
<evidence type="ECO:0000256" key="7">
    <source>
        <dbReference type="ARBA" id="ARBA00023002"/>
    </source>
</evidence>
<dbReference type="Pfam" id="PF02754">
    <property type="entry name" value="CCG"/>
    <property type="match status" value="2"/>
</dbReference>
<dbReference type="EMBL" id="FLUQ01000002">
    <property type="protein sequence ID" value="SBW03967.1"/>
    <property type="molecule type" value="Genomic_DNA"/>
</dbReference>
<dbReference type="InterPro" id="IPR016164">
    <property type="entry name" value="FAD-linked_Oxase-like_C"/>
</dbReference>
<dbReference type="InterPro" id="IPR016166">
    <property type="entry name" value="FAD-bd_PCMH"/>
</dbReference>
<dbReference type="SUPFAM" id="SSF56176">
    <property type="entry name" value="FAD-binding/transporter-associated domain-like"/>
    <property type="match status" value="1"/>
</dbReference>
<protein>
    <recommendedName>
        <fullName evidence="10">D-lactate dehydrogenase (cytochrome)</fullName>
        <ecNumber evidence="10">1.1.2.4</ecNumber>
    </recommendedName>
</protein>
<dbReference type="InterPro" id="IPR016169">
    <property type="entry name" value="FAD-bd_PCMH_sub2"/>
</dbReference>
<keyword evidence="9" id="KW-0411">Iron-sulfur</keyword>
<sequence>MLPAAYAALHDDLLAFIPEGRIYTDPLRTLAYGTDASFYRLTPKIVVDALTEGEVIKIVRLAARHKTPVTFRAAGTSLSGQGVTDSVLVRLGYGWRGHRISEDGASISLQPGIVGADANKLLAPLGRKIGPDPASIDSCMIGGIAANNASGMCCGVADNSYKTLVSARLILADGTLLDTGDLASRTAFAASHRHILDGLAGLREKILADKDLAERIRRKFKIKNTTGYSINALVDFDDPFEMLQHLMIGSEGTLGFIAEVTYKTVHEHAFKASALMLFSSIPEACRGAIALQNAPVSSAELMDRASLRSVEGQPGIPEHIANLGSEVCSLLVETRAATGEDLDKQIAAITKAVAGLDLVQPVAFTDVEKEYAALWKIRKGILPSVGAVRVPGQTSIIEDVAVPIDSLAAAALDIQKLFEKYGYAEGVIFGHARDGNLHFCFNQNFEDEKEVTRYAAFMDDICECIATKYEGSLKAEHGTGRNMAPFVELEWGKAAYGLMREIKTLLDPEKLLNPGVILNENPHSHITDLKPLTPAHELVDACTECGFCEATCPSRRLSLTPRQRISSWREITRLTDPMRKDALLKAMEKSYTYQGRDTCAADGLCALRCPAQINTGAFIKHLRSEQNGPLANKTASLVGNHFRGVCLGASVLLTAANAAHKLLGAKFMQKGSDALRVVSCRTSPAWNKAMPSGVFALPSLDRERPGNPEKTVVYFPSCISRNMGPALDSTDRRSEVQIAVDVLSRAGYTVIFPEGVESLCCGMAFASKGFTEQAAAREKELGEALLKATDNGRYPVLSETSPCLAHMRETLDPRLKLYEPIAFALEFLAPVLPLRKLPKKVAIHATCSTRKMGLTEDLVKLASLCAETVVAPEHTECCGWAGDRGFTHPELNEAALHDLRLQVSGCDAGYSTSRTCQIGLTLHGGIPYMPILALVDEASS</sequence>
<dbReference type="Gene3D" id="1.10.45.10">
    <property type="entry name" value="Vanillyl-alcohol Oxidase, Chain A, domain 4"/>
    <property type="match status" value="1"/>
</dbReference>
<dbReference type="InterPro" id="IPR017896">
    <property type="entry name" value="4Fe4S_Fe-S-bd"/>
</dbReference>
<feature type="domain" description="4Fe-4S ferredoxin-type" evidence="11">
    <location>
        <begin position="532"/>
        <end position="562"/>
    </location>
</feature>
<organism evidence="13">
    <name type="scientific">uncultured delta proteobacterium</name>
    <dbReference type="NCBI Taxonomy" id="34034"/>
    <lineage>
        <taxon>Bacteria</taxon>
        <taxon>Deltaproteobacteria</taxon>
        <taxon>environmental samples</taxon>
    </lineage>
</organism>
<feature type="domain" description="FAD-binding PCMH-type" evidence="12">
    <location>
        <begin position="39"/>
        <end position="267"/>
    </location>
</feature>
<dbReference type="InterPro" id="IPR006094">
    <property type="entry name" value="Oxid_FAD_bind_N"/>
</dbReference>
<keyword evidence="3" id="KW-0285">Flavoprotein</keyword>
<dbReference type="GO" id="GO:1903457">
    <property type="term" value="P:lactate catabolic process"/>
    <property type="evidence" value="ECO:0007669"/>
    <property type="project" value="TreeGrafter"/>
</dbReference>
<dbReference type="PROSITE" id="PS51379">
    <property type="entry name" value="4FE4S_FER_2"/>
    <property type="match status" value="1"/>
</dbReference>
<dbReference type="InterPro" id="IPR004113">
    <property type="entry name" value="FAD-bd_oxidored_4_C"/>
</dbReference>
<dbReference type="AlphaFoldDB" id="A0A212JX30"/>
<evidence type="ECO:0000256" key="10">
    <source>
        <dbReference type="ARBA" id="ARBA00038897"/>
    </source>
</evidence>
<evidence type="ECO:0000256" key="4">
    <source>
        <dbReference type="ARBA" id="ARBA00022723"/>
    </source>
</evidence>
<evidence type="ECO:0000256" key="9">
    <source>
        <dbReference type="ARBA" id="ARBA00023014"/>
    </source>
</evidence>
<dbReference type="GO" id="GO:0004458">
    <property type="term" value="F:D-lactate dehydrogenase (cytochrome) activity"/>
    <property type="evidence" value="ECO:0007669"/>
    <property type="project" value="UniProtKB-EC"/>
</dbReference>
<dbReference type="PROSITE" id="PS51387">
    <property type="entry name" value="FAD_PCMH"/>
    <property type="match status" value="1"/>
</dbReference>
<dbReference type="GO" id="GO:0071949">
    <property type="term" value="F:FAD binding"/>
    <property type="evidence" value="ECO:0007669"/>
    <property type="project" value="InterPro"/>
</dbReference>
<dbReference type="Gene3D" id="3.30.465.10">
    <property type="match status" value="1"/>
</dbReference>
<dbReference type="Pfam" id="PF01565">
    <property type="entry name" value="FAD_binding_4"/>
    <property type="match status" value="1"/>
</dbReference>
<dbReference type="FunFam" id="1.10.45.10:FF:000001">
    <property type="entry name" value="D-lactate dehydrogenase mitochondrial"/>
    <property type="match status" value="1"/>
</dbReference>
<dbReference type="GO" id="GO:0051536">
    <property type="term" value="F:iron-sulfur cluster binding"/>
    <property type="evidence" value="ECO:0007669"/>
    <property type="project" value="UniProtKB-KW"/>
</dbReference>
<dbReference type="Gene3D" id="3.30.70.2190">
    <property type="match status" value="1"/>
</dbReference>
<dbReference type="Pfam" id="PF02913">
    <property type="entry name" value="FAD-oxidase_C"/>
    <property type="match status" value="1"/>
</dbReference>
<dbReference type="EC" id="1.1.2.4" evidence="10"/>
<comment type="similarity">
    <text evidence="2">Belongs to the FAD-binding oxidoreductase/transferase type 4 family.</text>
</comment>
<dbReference type="Gene3D" id="1.10.1060.10">
    <property type="entry name" value="Alpha-helical ferredoxin"/>
    <property type="match status" value="1"/>
</dbReference>
<dbReference type="InterPro" id="IPR017900">
    <property type="entry name" value="4Fe4S_Fe_S_CS"/>
</dbReference>
<dbReference type="InterPro" id="IPR016171">
    <property type="entry name" value="Vanillyl_alc_oxidase_C-sub2"/>
</dbReference>
<dbReference type="PANTHER" id="PTHR11748:SF111">
    <property type="entry name" value="D-LACTATE DEHYDROGENASE, MITOCHONDRIAL-RELATED"/>
    <property type="match status" value="1"/>
</dbReference>
<dbReference type="GO" id="GO:0046872">
    <property type="term" value="F:metal ion binding"/>
    <property type="evidence" value="ECO:0007669"/>
    <property type="project" value="UniProtKB-KW"/>
</dbReference>
<keyword evidence="4" id="KW-0479">Metal-binding</keyword>
<dbReference type="Pfam" id="PF13183">
    <property type="entry name" value="Fer4_8"/>
    <property type="match status" value="1"/>
</dbReference>
<gene>
    <name evidence="13" type="ORF">KL86DPRO_20235</name>
</gene>